<gene>
    <name evidence="1" type="ORF">RHMOL_Rhmol10G0167100</name>
</gene>
<dbReference type="Proteomes" id="UP001062846">
    <property type="component" value="Chromosome 10"/>
</dbReference>
<organism evidence="1 2">
    <name type="scientific">Rhododendron molle</name>
    <name type="common">Chinese azalea</name>
    <name type="synonym">Azalea mollis</name>
    <dbReference type="NCBI Taxonomy" id="49168"/>
    <lineage>
        <taxon>Eukaryota</taxon>
        <taxon>Viridiplantae</taxon>
        <taxon>Streptophyta</taxon>
        <taxon>Embryophyta</taxon>
        <taxon>Tracheophyta</taxon>
        <taxon>Spermatophyta</taxon>
        <taxon>Magnoliopsida</taxon>
        <taxon>eudicotyledons</taxon>
        <taxon>Gunneridae</taxon>
        <taxon>Pentapetalae</taxon>
        <taxon>asterids</taxon>
        <taxon>Ericales</taxon>
        <taxon>Ericaceae</taxon>
        <taxon>Ericoideae</taxon>
        <taxon>Rhodoreae</taxon>
        <taxon>Rhododendron</taxon>
    </lineage>
</organism>
<comment type="caution">
    <text evidence="1">The sequence shown here is derived from an EMBL/GenBank/DDBJ whole genome shotgun (WGS) entry which is preliminary data.</text>
</comment>
<reference evidence="1" key="1">
    <citation type="submission" date="2022-02" db="EMBL/GenBank/DDBJ databases">
        <title>Plant Genome Project.</title>
        <authorList>
            <person name="Zhang R.-G."/>
        </authorList>
    </citation>
    <scope>NUCLEOTIDE SEQUENCE</scope>
    <source>
        <strain evidence="1">AT1</strain>
    </source>
</reference>
<evidence type="ECO:0000313" key="1">
    <source>
        <dbReference type="EMBL" id="KAI8535345.1"/>
    </source>
</evidence>
<accession>A0ACC0M318</accession>
<protein>
    <submittedName>
        <fullName evidence="1">Uncharacterized protein</fullName>
    </submittedName>
</protein>
<dbReference type="EMBL" id="CM046397">
    <property type="protein sequence ID" value="KAI8535345.1"/>
    <property type="molecule type" value="Genomic_DNA"/>
</dbReference>
<keyword evidence="2" id="KW-1185">Reference proteome</keyword>
<evidence type="ECO:0000313" key="2">
    <source>
        <dbReference type="Proteomes" id="UP001062846"/>
    </source>
</evidence>
<proteinExistence type="predicted"/>
<sequence length="95" mass="11591">MKDIIWEYEQDGKAIELDFNKKKIEARKNWLRHFEPANYLDQKEKLIKYIDLSTTSLFCFQWLVHFSGQYLRAQVVRTYTVDNNLYDLYDIHVPQ</sequence>
<name>A0ACC0M318_RHOML</name>